<dbReference type="PANTHER" id="PTHR43633:SF1">
    <property type="entry name" value="ALCOHOL DEHYDROGENASE YQHD"/>
    <property type="match status" value="1"/>
</dbReference>
<dbReference type="KEGG" id="cex:CSE_08810"/>
<dbReference type="PANTHER" id="PTHR43633">
    <property type="entry name" value="ALCOHOL DEHYDROGENASE YQHD"/>
    <property type="match status" value="1"/>
</dbReference>
<dbReference type="Gene3D" id="3.40.50.1970">
    <property type="match status" value="1"/>
</dbReference>
<comment type="similarity">
    <text evidence="1">Belongs to the iron-containing alcohol dehydrogenase family.</text>
</comment>
<dbReference type="EC" id="1.1.1.-" evidence="5"/>
<dbReference type="InterPro" id="IPR018211">
    <property type="entry name" value="ADH_Fe_CS"/>
</dbReference>
<dbReference type="GO" id="GO:1990362">
    <property type="term" value="F:butanol dehydrogenase (NAD+) activity"/>
    <property type="evidence" value="ECO:0007669"/>
    <property type="project" value="InterPro"/>
</dbReference>
<reference evidence="5 6" key="1">
    <citation type="submission" date="2011-01" db="EMBL/GenBank/DDBJ databases">
        <title>Whole genome sequence of Caldisericum exile AZM16c01.</title>
        <authorList>
            <person name="Narita-Yamada S."/>
            <person name="Kawakoshi A."/>
            <person name="Nakamura S."/>
            <person name="Sasagawa M."/>
            <person name="Fukada J."/>
            <person name="Sekine M."/>
            <person name="Kato Y."/>
            <person name="Fukai R."/>
            <person name="Sasaki K."/>
            <person name="Hanamaki A."/>
            <person name="Narita H."/>
            <person name="Konno Y."/>
            <person name="Mori K."/>
            <person name="Yamazaki S."/>
            <person name="Suzuki K."/>
            <person name="Fujita N."/>
        </authorList>
    </citation>
    <scope>NUCLEOTIDE SEQUENCE [LARGE SCALE GENOMIC DNA]</scope>
    <source>
        <strain evidence="6">DSM 21853 / NBRC 104410 / AZM16c01</strain>
    </source>
</reference>
<evidence type="ECO:0000313" key="5">
    <source>
        <dbReference type="EMBL" id="BAL81007.1"/>
    </source>
</evidence>
<evidence type="ECO:0000256" key="2">
    <source>
        <dbReference type="ARBA" id="ARBA00023002"/>
    </source>
</evidence>
<dbReference type="Proteomes" id="UP000004793">
    <property type="component" value="Chromosome"/>
</dbReference>
<dbReference type="EMBL" id="AP012051">
    <property type="protein sequence ID" value="BAL81007.1"/>
    <property type="molecule type" value="Genomic_DNA"/>
</dbReference>
<evidence type="ECO:0000259" key="3">
    <source>
        <dbReference type="Pfam" id="PF00465"/>
    </source>
</evidence>
<protein>
    <submittedName>
        <fullName evidence="5">Alcohol dehydrogenase</fullName>
        <ecNumber evidence="5">1.1.1.-</ecNumber>
    </submittedName>
</protein>
<organism evidence="5 6">
    <name type="scientific">Caldisericum exile (strain DSM 21853 / NBRC 104410 / AZM16c01)</name>
    <dbReference type="NCBI Taxonomy" id="511051"/>
    <lineage>
        <taxon>Bacteria</taxon>
        <taxon>Pseudomonadati</taxon>
        <taxon>Caldisericota/Cryosericota group</taxon>
        <taxon>Caldisericota</taxon>
        <taxon>Caldisericia</taxon>
        <taxon>Caldisericales</taxon>
        <taxon>Caldisericaceae</taxon>
        <taxon>Caldisericum</taxon>
    </lineage>
</organism>
<dbReference type="RefSeq" id="WP_014453410.1">
    <property type="nucleotide sequence ID" value="NC_017096.1"/>
</dbReference>
<evidence type="ECO:0000256" key="1">
    <source>
        <dbReference type="ARBA" id="ARBA00007358"/>
    </source>
</evidence>
<dbReference type="CDD" id="cd08187">
    <property type="entry name" value="BDH"/>
    <property type="match status" value="1"/>
</dbReference>
<dbReference type="InterPro" id="IPR044731">
    <property type="entry name" value="BDH-like"/>
</dbReference>
<sequence>MDNFVLHIPTKVVFGKGEFNSLGKYARELGTKALVVTGRRFAKESGLLDKALKQLDEVGIKYVVYSEIEPNPESKTVDKGGEVARNENVDFIIAIGGGSVIDAAKGIAIVAKTGNGIWDYLERPPKKRVMSDVLPILSVVTVAATGSELDGAAVITNTDTRHKRGIMSPFLYPKISIVDPLLTISIPQKQTIDGVVDMFTHILEGYLSSKVYAPVSDAISEALMKEAIHFGEIAYENPNDVNARESLSWISSLALSQIPSAGRSGPFPIHRLEHPISGLYGISHGRGLAILLPAFLYITKDIHEERLKKLGKAIFSTDSPTKTIERIVHYLKKVDAFESLKKYAVRREDLDKFAKMAFEDEGKDVILARAPLTTDVVLKIYELAYDYKDLFKNA</sequence>
<feature type="domain" description="Fe-containing alcohol dehydrogenase-like C-terminal" evidence="4">
    <location>
        <begin position="191"/>
        <end position="384"/>
    </location>
</feature>
<dbReference type="Pfam" id="PF00465">
    <property type="entry name" value="Fe-ADH"/>
    <property type="match status" value="1"/>
</dbReference>
<dbReference type="GO" id="GO:0005829">
    <property type="term" value="C:cytosol"/>
    <property type="evidence" value="ECO:0007669"/>
    <property type="project" value="TreeGrafter"/>
</dbReference>
<dbReference type="GO" id="GO:1990002">
    <property type="term" value="F:methylglyoxal reductase (NADPH) (acetol producing) activity"/>
    <property type="evidence" value="ECO:0007669"/>
    <property type="project" value="TreeGrafter"/>
</dbReference>
<keyword evidence="2 5" id="KW-0560">Oxidoreductase</keyword>
<feature type="domain" description="Alcohol dehydrogenase iron-type/glycerol dehydrogenase GldA" evidence="3">
    <location>
        <begin position="9"/>
        <end position="180"/>
    </location>
</feature>
<dbReference type="InterPro" id="IPR056798">
    <property type="entry name" value="ADH_Fe_C"/>
</dbReference>
<dbReference type="OrthoDB" id="9778433at2"/>
<dbReference type="PROSITE" id="PS00913">
    <property type="entry name" value="ADH_IRON_1"/>
    <property type="match status" value="1"/>
</dbReference>
<dbReference type="Pfam" id="PF25137">
    <property type="entry name" value="ADH_Fe_C"/>
    <property type="match status" value="1"/>
</dbReference>
<gene>
    <name evidence="5" type="ordered locus">CSE_08810</name>
</gene>
<dbReference type="GO" id="GO:0008106">
    <property type="term" value="F:alcohol dehydrogenase (NADP+) activity"/>
    <property type="evidence" value="ECO:0007669"/>
    <property type="project" value="TreeGrafter"/>
</dbReference>
<proteinExistence type="inferred from homology"/>
<evidence type="ECO:0000313" key="6">
    <source>
        <dbReference type="Proteomes" id="UP000004793"/>
    </source>
</evidence>
<dbReference type="GO" id="GO:0046872">
    <property type="term" value="F:metal ion binding"/>
    <property type="evidence" value="ECO:0007669"/>
    <property type="project" value="InterPro"/>
</dbReference>
<keyword evidence="6" id="KW-1185">Reference proteome</keyword>
<accession>A0A7U6JGX3</accession>
<evidence type="ECO:0000259" key="4">
    <source>
        <dbReference type="Pfam" id="PF25137"/>
    </source>
</evidence>
<dbReference type="SUPFAM" id="SSF56796">
    <property type="entry name" value="Dehydroquinate synthase-like"/>
    <property type="match status" value="1"/>
</dbReference>
<name>A0A7U6JGX3_CALEA</name>
<dbReference type="FunFam" id="3.40.50.1970:FF:000003">
    <property type="entry name" value="Alcohol dehydrogenase, iron-containing"/>
    <property type="match status" value="1"/>
</dbReference>
<dbReference type="AlphaFoldDB" id="A0A7U6JGX3"/>
<dbReference type="InterPro" id="IPR001670">
    <property type="entry name" value="ADH_Fe/GldA"/>
</dbReference>
<dbReference type="Gene3D" id="1.20.1090.10">
    <property type="entry name" value="Dehydroquinate synthase-like - alpha domain"/>
    <property type="match status" value="1"/>
</dbReference>